<sequence>MRSPADAKSSLQQLDSYTSLADLRAALYSQNDRDPDPLGSRSLCWKIFLLFQTLDRSAWPSILADSRSAYESLRSHLLRAIEHPEEAGSEADPLSDNQDSPWVALRKDEALRAEIFQDVERCIPESVYFRQPATQSMLLDILFVYCKLNPDLGYRQGMHELLAPILWTIERDVTEGSVEAENGADTVDVQLASALFDSRYLEHDTFTLFGLVMQTAKSFYDPGTAGTTRALGQPLKVQDTESPILVRCRRIFAEMLPLFDPELAEHLGELQVEPQIFLLRWIRLLFGREFAYDDLLQIWDLLFAEDTSLELVDHICIAMLLRMRWQLMEADMSQILHLLVHYTYLETPVSAPPKSLVSDAIHLKANPTLETASDLIQRYTLQRPETRPPTPHSELPSPFRAASPFAPSTPLALDSILQDAAARVLSRGEKWGLNQAVRGAVGEMRKNVQALQQQAASSAMSSPRGKGRGHRNATSEVSENIAASVLRKMNALEERNRRLAALLEGAAPDLWDFFKKASEDKAADEEFLQRFGVAIAKVQFVQTLLGDSSLPLPPPETADPAPAPAVEPTPDPEPPVDAVAPPPQTSSLPHSPPTSTTSVSSQRVSVTVPPPFASVSPKNPRHRLAESSFSWMLAQQPPPLTSAPARQDVASVEAPFGAERALGKERDRARASKGFLFGEDGGEGGRLEAEEVRVRARAKRKSAVGVGMGVPVPVVGRGSVSGLGVGGLEEVVGEGKE</sequence>
<dbReference type="SMART" id="SM00164">
    <property type="entry name" value="TBC"/>
    <property type="match status" value="1"/>
</dbReference>
<evidence type="ECO:0000259" key="3">
    <source>
        <dbReference type="PROSITE" id="PS50086"/>
    </source>
</evidence>
<organism evidence="4 5">
    <name type="scientific">Trichodelitschia bisporula</name>
    <dbReference type="NCBI Taxonomy" id="703511"/>
    <lineage>
        <taxon>Eukaryota</taxon>
        <taxon>Fungi</taxon>
        <taxon>Dikarya</taxon>
        <taxon>Ascomycota</taxon>
        <taxon>Pezizomycotina</taxon>
        <taxon>Dothideomycetes</taxon>
        <taxon>Dothideomycetes incertae sedis</taxon>
        <taxon>Phaeotrichales</taxon>
        <taxon>Phaeotrichaceae</taxon>
        <taxon>Trichodelitschia</taxon>
    </lineage>
</organism>
<feature type="compositionally biased region" description="Pro residues" evidence="2">
    <location>
        <begin position="551"/>
        <end position="584"/>
    </location>
</feature>
<name>A0A6G1I5P5_9PEZI</name>
<dbReference type="AlphaFoldDB" id="A0A6G1I5P5"/>
<dbReference type="PANTHER" id="PTHR22957">
    <property type="entry name" value="TBC1 DOMAIN FAMILY MEMBER GTPASE-ACTIVATING PROTEIN"/>
    <property type="match status" value="1"/>
</dbReference>
<keyword evidence="1" id="KW-0343">GTPase activation</keyword>
<dbReference type="OrthoDB" id="27140at2759"/>
<dbReference type="Proteomes" id="UP000799640">
    <property type="component" value="Unassembled WGS sequence"/>
</dbReference>
<dbReference type="FunFam" id="1.10.8.270:FF:000031">
    <property type="entry name" value="TBC1 domain family member 5"/>
    <property type="match status" value="1"/>
</dbReference>
<feature type="region of interest" description="Disordered" evidence="2">
    <location>
        <begin position="549"/>
        <end position="621"/>
    </location>
</feature>
<keyword evidence="5" id="KW-1185">Reference proteome</keyword>
<evidence type="ECO:0000313" key="5">
    <source>
        <dbReference type="Proteomes" id="UP000799640"/>
    </source>
</evidence>
<evidence type="ECO:0000313" key="4">
    <source>
        <dbReference type="EMBL" id="KAF2403582.1"/>
    </source>
</evidence>
<accession>A0A6G1I5P5</accession>
<dbReference type="FunFam" id="1.10.472.80:FF:000038">
    <property type="entry name" value="TBC1 domain family member 5"/>
    <property type="match status" value="1"/>
</dbReference>
<dbReference type="InterPro" id="IPR000195">
    <property type="entry name" value="Rab-GAP-TBC_dom"/>
</dbReference>
<dbReference type="Pfam" id="PF00566">
    <property type="entry name" value="RabGAP-TBC"/>
    <property type="match status" value="1"/>
</dbReference>
<evidence type="ECO:0000256" key="2">
    <source>
        <dbReference type="SAM" id="MobiDB-lite"/>
    </source>
</evidence>
<gene>
    <name evidence="4" type="ORF">EJ06DRAFT_579571</name>
</gene>
<dbReference type="InterPro" id="IPR035969">
    <property type="entry name" value="Rab-GAP_TBC_sf"/>
</dbReference>
<dbReference type="Gene3D" id="1.10.8.270">
    <property type="entry name" value="putative rabgap domain of human tbc1 domain family member 14 like domains"/>
    <property type="match status" value="1"/>
</dbReference>
<dbReference type="Gene3D" id="1.10.472.80">
    <property type="entry name" value="Ypt/Rab-GAP domain of gyp1p, domain 3"/>
    <property type="match status" value="1"/>
</dbReference>
<protein>
    <submittedName>
        <fullName evidence="4">RabGAP/TBC</fullName>
    </submittedName>
</protein>
<dbReference type="GO" id="GO:0005096">
    <property type="term" value="F:GTPase activator activity"/>
    <property type="evidence" value="ECO:0007669"/>
    <property type="project" value="UniProtKB-KW"/>
</dbReference>
<feature type="compositionally biased region" description="Low complexity" evidence="2">
    <location>
        <begin position="585"/>
        <end position="607"/>
    </location>
</feature>
<evidence type="ECO:0000256" key="1">
    <source>
        <dbReference type="ARBA" id="ARBA00022468"/>
    </source>
</evidence>
<feature type="region of interest" description="Disordered" evidence="2">
    <location>
        <begin position="454"/>
        <end position="475"/>
    </location>
</feature>
<dbReference type="PROSITE" id="PS50086">
    <property type="entry name" value="TBC_RABGAP"/>
    <property type="match status" value="1"/>
</dbReference>
<dbReference type="EMBL" id="ML996689">
    <property type="protein sequence ID" value="KAF2403582.1"/>
    <property type="molecule type" value="Genomic_DNA"/>
</dbReference>
<feature type="domain" description="Rab-GAP TBC" evidence="3">
    <location>
        <begin position="35"/>
        <end position="306"/>
    </location>
</feature>
<reference evidence="4" key="1">
    <citation type="journal article" date="2020" name="Stud. Mycol.">
        <title>101 Dothideomycetes genomes: a test case for predicting lifestyles and emergence of pathogens.</title>
        <authorList>
            <person name="Haridas S."/>
            <person name="Albert R."/>
            <person name="Binder M."/>
            <person name="Bloem J."/>
            <person name="Labutti K."/>
            <person name="Salamov A."/>
            <person name="Andreopoulos B."/>
            <person name="Baker S."/>
            <person name="Barry K."/>
            <person name="Bills G."/>
            <person name="Bluhm B."/>
            <person name="Cannon C."/>
            <person name="Castanera R."/>
            <person name="Culley D."/>
            <person name="Daum C."/>
            <person name="Ezra D."/>
            <person name="Gonzalez J."/>
            <person name="Henrissat B."/>
            <person name="Kuo A."/>
            <person name="Liang C."/>
            <person name="Lipzen A."/>
            <person name="Lutzoni F."/>
            <person name="Magnuson J."/>
            <person name="Mondo S."/>
            <person name="Nolan M."/>
            <person name="Ohm R."/>
            <person name="Pangilinan J."/>
            <person name="Park H.-J."/>
            <person name="Ramirez L."/>
            <person name="Alfaro M."/>
            <person name="Sun H."/>
            <person name="Tritt A."/>
            <person name="Yoshinaga Y."/>
            <person name="Zwiers L.-H."/>
            <person name="Turgeon B."/>
            <person name="Goodwin S."/>
            <person name="Spatafora J."/>
            <person name="Crous P."/>
            <person name="Grigoriev I."/>
        </authorList>
    </citation>
    <scope>NUCLEOTIDE SEQUENCE</scope>
    <source>
        <strain evidence="4">CBS 262.69</strain>
    </source>
</reference>
<dbReference type="SUPFAM" id="SSF47923">
    <property type="entry name" value="Ypt/Rab-GAP domain of gyp1p"/>
    <property type="match status" value="2"/>
</dbReference>
<proteinExistence type="predicted"/>
<dbReference type="PANTHER" id="PTHR22957:SF337">
    <property type="entry name" value="TBC1 DOMAIN FAMILY MEMBER 5"/>
    <property type="match status" value="1"/>
</dbReference>